<keyword evidence="5" id="KW-0812">Transmembrane</keyword>
<dbReference type="GO" id="GO:1990281">
    <property type="term" value="C:efflux pump complex"/>
    <property type="evidence" value="ECO:0007669"/>
    <property type="project" value="TreeGrafter"/>
</dbReference>
<evidence type="ECO:0000256" key="7">
    <source>
        <dbReference type="ARBA" id="ARBA00023237"/>
    </source>
</evidence>
<dbReference type="PROSITE" id="PS51257">
    <property type="entry name" value="PROKAR_LIPOPROTEIN"/>
    <property type="match status" value="1"/>
</dbReference>
<evidence type="ECO:0000256" key="1">
    <source>
        <dbReference type="ARBA" id="ARBA00004442"/>
    </source>
</evidence>
<name>A0A380MZ54_9GAMM</name>
<evidence type="ECO:0000256" key="6">
    <source>
        <dbReference type="ARBA" id="ARBA00023136"/>
    </source>
</evidence>
<evidence type="ECO:0000313" key="9">
    <source>
        <dbReference type="EMBL" id="SUO97183.1"/>
    </source>
</evidence>
<dbReference type="AlphaFoldDB" id="A0A380MZ54"/>
<evidence type="ECO:0000256" key="5">
    <source>
        <dbReference type="ARBA" id="ARBA00022692"/>
    </source>
</evidence>
<evidence type="ECO:0000256" key="8">
    <source>
        <dbReference type="SAM" id="Coils"/>
    </source>
</evidence>
<dbReference type="EMBL" id="UHIC01000001">
    <property type="protein sequence ID" value="SUO97183.1"/>
    <property type="molecule type" value="Genomic_DNA"/>
</dbReference>
<dbReference type="GO" id="GO:0015562">
    <property type="term" value="F:efflux transmembrane transporter activity"/>
    <property type="evidence" value="ECO:0007669"/>
    <property type="project" value="InterPro"/>
</dbReference>
<dbReference type="Pfam" id="PF02321">
    <property type="entry name" value="OEP"/>
    <property type="match status" value="2"/>
</dbReference>
<proteinExistence type="inferred from homology"/>
<dbReference type="GO" id="GO:0015288">
    <property type="term" value="F:porin activity"/>
    <property type="evidence" value="ECO:0007669"/>
    <property type="project" value="TreeGrafter"/>
</dbReference>
<feature type="coiled-coil region" evidence="8">
    <location>
        <begin position="287"/>
        <end position="317"/>
    </location>
</feature>
<dbReference type="SUPFAM" id="SSF56954">
    <property type="entry name" value="Outer membrane efflux proteins (OEP)"/>
    <property type="match status" value="1"/>
</dbReference>
<evidence type="ECO:0000256" key="2">
    <source>
        <dbReference type="ARBA" id="ARBA00007613"/>
    </source>
</evidence>
<dbReference type="RefSeq" id="WP_084601675.1">
    <property type="nucleotide sequence ID" value="NZ_LWHB01000075.1"/>
</dbReference>
<dbReference type="PANTHER" id="PTHR30026">
    <property type="entry name" value="OUTER MEMBRANE PROTEIN TOLC"/>
    <property type="match status" value="1"/>
</dbReference>
<keyword evidence="3" id="KW-0813">Transport</keyword>
<dbReference type="Gene3D" id="1.20.1600.10">
    <property type="entry name" value="Outer membrane efflux proteins (OEP)"/>
    <property type="match status" value="1"/>
</dbReference>
<dbReference type="GO" id="GO:0009279">
    <property type="term" value="C:cell outer membrane"/>
    <property type="evidence" value="ECO:0007669"/>
    <property type="project" value="UniProtKB-SubCell"/>
</dbReference>
<organism evidence="9 10">
    <name type="scientific">Suttonella ornithocola</name>
    <dbReference type="NCBI Taxonomy" id="279832"/>
    <lineage>
        <taxon>Bacteria</taxon>
        <taxon>Pseudomonadati</taxon>
        <taxon>Pseudomonadota</taxon>
        <taxon>Gammaproteobacteria</taxon>
        <taxon>Cardiobacteriales</taxon>
        <taxon>Cardiobacteriaceae</taxon>
        <taxon>Suttonella</taxon>
    </lineage>
</organism>
<dbReference type="Proteomes" id="UP000254601">
    <property type="component" value="Unassembled WGS sequence"/>
</dbReference>
<evidence type="ECO:0000256" key="4">
    <source>
        <dbReference type="ARBA" id="ARBA00022452"/>
    </source>
</evidence>
<comment type="similarity">
    <text evidence="2">Belongs to the outer membrane factor (OMF) (TC 1.B.17) family.</text>
</comment>
<evidence type="ECO:0000256" key="3">
    <source>
        <dbReference type="ARBA" id="ARBA00022448"/>
    </source>
</evidence>
<keyword evidence="10" id="KW-1185">Reference proteome</keyword>
<gene>
    <name evidence="9" type="primary">tolC</name>
    <name evidence="9" type="ORF">NCTC13337_02238</name>
</gene>
<comment type="subcellular location">
    <subcellularLocation>
        <location evidence="1">Cell outer membrane</location>
    </subcellularLocation>
</comment>
<reference evidence="9 10" key="1">
    <citation type="submission" date="2018-06" db="EMBL/GenBank/DDBJ databases">
        <authorList>
            <consortium name="Pathogen Informatics"/>
            <person name="Doyle S."/>
        </authorList>
    </citation>
    <scope>NUCLEOTIDE SEQUENCE [LARGE SCALE GENOMIC DNA]</scope>
    <source>
        <strain evidence="9 10">NCTC13337</strain>
    </source>
</reference>
<dbReference type="PANTHER" id="PTHR30026:SF20">
    <property type="entry name" value="OUTER MEMBRANE PROTEIN TOLC"/>
    <property type="match status" value="1"/>
</dbReference>
<keyword evidence="7" id="KW-0998">Cell outer membrane</keyword>
<protein>
    <submittedName>
        <fullName evidence="9">Outer membrane protein tolC</fullName>
    </submittedName>
</protein>
<keyword evidence="8" id="KW-0175">Coiled coil</keyword>
<dbReference type="InterPro" id="IPR051906">
    <property type="entry name" value="TolC-like"/>
</dbReference>
<dbReference type="InterPro" id="IPR003423">
    <property type="entry name" value="OMP_efflux"/>
</dbReference>
<keyword evidence="4" id="KW-1134">Transmembrane beta strand</keyword>
<dbReference type="OrthoDB" id="9813458at2"/>
<evidence type="ECO:0000313" key="10">
    <source>
        <dbReference type="Proteomes" id="UP000254601"/>
    </source>
</evidence>
<feature type="coiled-coil region" evidence="8">
    <location>
        <begin position="189"/>
        <end position="216"/>
    </location>
</feature>
<keyword evidence="6" id="KW-0472">Membrane</keyword>
<sequence length="482" mass="53895">MKTSLAATRLSAQPFKILPLVLLLIACSQKPNENFFSLENAHRKDALKPPAVNITSKTLPTEPPLMQSKSIPSSENLSLIDAWQAAKTHAAAYQVAKYARNAAQEPEQQAKAHLLPQLSLNGNYSNRAQDDYERYQSYGINLQVAQPIYDASRWRQYQAEKMTTQIGEAQLKQQEDTLLLEVAQAYFAVLTAQEKLSALAKEKATYQAQIAQAEGSFTSGQATVLDILEAKSHYDAAASREISLQTELTTAQNTLENDTGLSVHHLTPVDSLDFLTVKTTLTEEQWLNKALEHNTTLKQKALELEKAIADKKTAESEYYPQLSLTAGYQDNRNHIKAVNREAQHNRNKGGYVGLQFYLPIYSGGETNSKVRQQNAYIQQKEAEYRAEKGKISLEVKQQFALLKGYQAQIKAQKQLYQTNLEKVKAAKLGTQYGMSYPLEILQAEKDLAEANSSLAEAKYQYLLTEIRLLLLSGEGSRLLSDE</sequence>
<accession>A0A380MZ54</accession>